<proteinExistence type="predicted"/>
<accession>A0ABT9TT84</accession>
<reference evidence="1 2" key="1">
    <citation type="submission" date="2023-07" db="EMBL/GenBank/DDBJ databases">
        <title>Sorghum-associated microbial communities from plants grown in Nebraska, USA.</title>
        <authorList>
            <person name="Schachtman D."/>
        </authorList>
    </citation>
    <scope>NUCLEOTIDE SEQUENCE [LARGE SCALE GENOMIC DNA]</scope>
    <source>
        <strain evidence="1 2">CC523</strain>
    </source>
</reference>
<protein>
    <submittedName>
        <fullName evidence="1">Uncharacterized protein</fullName>
    </submittedName>
</protein>
<sequence>MGQTVQVLSGKEVVDEGVVDAVTFDGSVLWLRQKGPIGRRLVMKERGVAVKVRILK</sequence>
<comment type="caution">
    <text evidence="1">The sequence shown here is derived from an EMBL/GenBank/DDBJ whole genome shotgun (WGS) entry which is preliminary data.</text>
</comment>
<name>A0ABT9TT84_PAENI</name>
<evidence type="ECO:0000313" key="2">
    <source>
        <dbReference type="Proteomes" id="UP001244563"/>
    </source>
</evidence>
<dbReference type="RefSeq" id="WP_018780338.1">
    <property type="nucleotide sequence ID" value="NZ_BDDW01000029.1"/>
</dbReference>
<organism evidence="1 2">
    <name type="scientific">Paenarthrobacter nicotinovorans</name>
    <name type="common">Arthrobacter nicotinovorans</name>
    <dbReference type="NCBI Taxonomy" id="29320"/>
    <lineage>
        <taxon>Bacteria</taxon>
        <taxon>Bacillati</taxon>
        <taxon>Actinomycetota</taxon>
        <taxon>Actinomycetes</taxon>
        <taxon>Micrococcales</taxon>
        <taxon>Micrococcaceae</taxon>
        <taxon>Paenarthrobacter</taxon>
    </lineage>
</organism>
<dbReference type="GeneID" id="84020007"/>
<dbReference type="EMBL" id="JAUSSW010000027">
    <property type="protein sequence ID" value="MDQ0104898.1"/>
    <property type="molecule type" value="Genomic_DNA"/>
</dbReference>
<gene>
    <name evidence="1" type="ORF">J2T10_004574</name>
</gene>
<evidence type="ECO:0000313" key="1">
    <source>
        <dbReference type="EMBL" id="MDQ0104898.1"/>
    </source>
</evidence>
<keyword evidence="2" id="KW-1185">Reference proteome</keyword>
<dbReference type="Proteomes" id="UP001244563">
    <property type="component" value="Unassembled WGS sequence"/>
</dbReference>